<reference evidence="2" key="1">
    <citation type="submission" date="2014-07" db="EMBL/GenBank/DDBJ databases">
        <title>Identification of a novel salt tolerance gene in wild soybean by whole-genome sequencing.</title>
        <authorList>
            <person name="Lam H.-M."/>
            <person name="Qi X."/>
            <person name="Li M.-W."/>
            <person name="Liu X."/>
            <person name="Xie M."/>
            <person name="Ni M."/>
            <person name="Xu X."/>
        </authorList>
    </citation>
    <scope>NUCLEOTIDE SEQUENCE [LARGE SCALE GENOMIC DNA]</scope>
    <source>
        <tissue evidence="2">Root</tissue>
    </source>
</reference>
<name>A0A0B2PB57_GLYSO</name>
<dbReference type="InterPro" id="IPR003871">
    <property type="entry name" value="RFA1B/D_OB_1st"/>
</dbReference>
<dbReference type="SUPFAM" id="SSF50249">
    <property type="entry name" value="Nucleic acid-binding proteins"/>
    <property type="match status" value="2"/>
</dbReference>
<proteinExistence type="predicted"/>
<dbReference type="PANTHER" id="PTHR47165:SF4">
    <property type="entry name" value="OS03G0429900 PROTEIN"/>
    <property type="match status" value="1"/>
</dbReference>
<organism evidence="2">
    <name type="scientific">Glycine soja</name>
    <name type="common">Wild soybean</name>
    <dbReference type="NCBI Taxonomy" id="3848"/>
    <lineage>
        <taxon>Eukaryota</taxon>
        <taxon>Viridiplantae</taxon>
        <taxon>Streptophyta</taxon>
        <taxon>Embryophyta</taxon>
        <taxon>Tracheophyta</taxon>
        <taxon>Spermatophyta</taxon>
        <taxon>Magnoliopsida</taxon>
        <taxon>eudicotyledons</taxon>
        <taxon>Gunneridae</taxon>
        <taxon>Pentapetalae</taxon>
        <taxon>rosids</taxon>
        <taxon>fabids</taxon>
        <taxon>Fabales</taxon>
        <taxon>Fabaceae</taxon>
        <taxon>Papilionoideae</taxon>
        <taxon>50 kb inversion clade</taxon>
        <taxon>NPAAA clade</taxon>
        <taxon>indigoferoid/millettioid clade</taxon>
        <taxon>Phaseoleae</taxon>
        <taxon>Glycine</taxon>
        <taxon>Glycine subgen. Soja</taxon>
    </lineage>
</organism>
<protein>
    <recommendedName>
        <fullName evidence="1">Replication protein A 70 kDa DNA-binding subunit B/D first OB fold domain-containing protein</fullName>
    </recommendedName>
</protein>
<dbReference type="PANTHER" id="PTHR47165">
    <property type="entry name" value="OS03G0429900 PROTEIN"/>
    <property type="match status" value="1"/>
</dbReference>
<dbReference type="Gene3D" id="2.40.50.140">
    <property type="entry name" value="Nucleic acid-binding proteins"/>
    <property type="match status" value="2"/>
</dbReference>
<feature type="domain" description="Replication protein A 70 kDa DNA-binding subunit B/D first OB fold" evidence="1">
    <location>
        <begin position="8"/>
        <end position="111"/>
    </location>
</feature>
<dbReference type="InterPro" id="IPR012340">
    <property type="entry name" value="NA-bd_OB-fold"/>
</dbReference>
<sequence>MSRKENLLCELHTKKGTWKIVVRYMWRLNKHNGQQSIEMVLMDHTCHLYLLRGTKIGATLWQKLFPEFEPKLRCGGAYVIQNVKVVDTHSNYNVSAIKYLVYFVKTTSVKEVDRPEIPPNVHAITSFADIISGVAKPDTLVDIVGVIAEVIERKTVNPAYRVTVKLRDNNHAGIIMIVWEEYALQLDDAIEKNHFVQKPLVVMLTLAKIKEPKDDEGGVSQSQSTQYCQDKFLHNAQIVSFGEIKTLRQSGDEIKVFPACVDQLLGKTWVVRFKHRIQMHQSSVLDFSEQEHHIQSVISTLGLQVIII</sequence>
<dbReference type="EMBL" id="KN669001">
    <property type="protein sequence ID" value="KHN04744.1"/>
    <property type="molecule type" value="Genomic_DNA"/>
</dbReference>
<gene>
    <name evidence="2" type="ORF">glysoja_049850</name>
</gene>
<evidence type="ECO:0000259" key="1">
    <source>
        <dbReference type="Pfam" id="PF02721"/>
    </source>
</evidence>
<evidence type="ECO:0000313" key="2">
    <source>
        <dbReference type="EMBL" id="KHN04744.1"/>
    </source>
</evidence>
<accession>A0A0B2PB57</accession>
<dbReference type="Proteomes" id="UP000053555">
    <property type="component" value="Unassembled WGS sequence"/>
</dbReference>
<dbReference type="AlphaFoldDB" id="A0A0B2PB57"/>
<dbReference type="Pfam" id="PF02721">
    <property type="entry name" value="DUF223"/>
    <property type="match status" value="1"/>
</dbReference>